<sequence>MEEKIFMARVAEQAERFDDMVEFLKPILREKGGDFSVEERNLLSVGFKNLIGGKRTAIRTISAIEQNPKYQKFGAALGEYKKKIEGELQQDCQNIINMIKNDAMKTQQEAEGRAFFLKMVGDYFRYMAESATGDKLAQARDGALQHYKEAEAAGRELQACNPIKLGLALNFSVFYYEVMQDNKQACTLAETALQEAMNKIDDVDEETFRDAKSIIELLKENLTLWKEEEGGDNQIEDL</sequence>
<proteinExistence type="inferred from homology"/>
<evidence type="ECO:0000256" key="2">
    <source>
        <dbReference type="PIRSR" id="PIRSR000868-1"/>
    </source>
</evidence>
<name>A0A078AA24_STYLE</name>
<keyword evidence="5" id="KW-1185">Reference proteome</keyword>
<dbReference type="InterPro" id="IPR000308">
    <property type="entry name" value="14-3-3"/>
</dbReference>
<accession>A0A078AA24</accession>
<feature type="site" description="Interaction with phosphoserine on interacting protein" evidence="2">
    <location>
        <position position="55"/>
    </location>
</feature>
<dbReference type="PIRSF" id="PIRSF000868">
    <property type="entry name" value="14-3-3"/>
    <property type="match status" value="1"/>
</dbReference>
<dbReference type="OrthoDB" id="10260625at2759"/>
<evidence type="ECO:0000313" key="4">
    <source>
        <dbReference type="EMBL" id="CDW77668.1"/>
    </source>
</evidence>
<organism evidence="4 5">
    <name type="scientific">Stylonychia lemnae</name>
    <name type="common">Ciliate</name>
    <dbReference type="NCBI Taxonomy" id="5949"/>
    <lineage>
        <taxon>Eukaryota</taxon>
        <taxon>Sar</taxon>
        <taxon>Alveolata</taxon>
        <taxon>Ciliophora</taxon>
        <taxon>Intramacronucleata</taxon>
        <taxon>Spirotrichea</taxon>
        <taxon>Stichotrichia</taxon>
        <taxon>Sporadotrichida</taxon>
        <taxon>Oxytrichidae</taxon>
        <taxon>Stylonychinae</taxon>
        <taxon>Stylonychia</taxon>
    </lineage>
</organism>
<feature type="site" description="Interaction with phosphoserine on interacting protein" evidence="2">
    <location>
        <position position="125"/>
    </location>
</feature>
<dbReference type="EMBL" id="CCKQ01006354">
    <property type="protein sequence ID" value="CDW77668.1"/>
    <property type="molecule type" value="Genomic_DNA"/>
</dbReference>
<evidence type="ECO:0000313" key="5">
    <source>
        <dbReference type="Proteomes" id="UP000039865"/>
    </source>
</evidence>
<reference evidence="4 5" key="1">
    <citation type="submission" date="2014-06" db="EMBL/GenBank/DDBJ databases">
        <authorList>
            <person name="Swart Estienne"/>
        </authorList>
    </citation>
    <scope>NUCLEOTIDE SEQUENCE [LARGE SCALE GENOMIC DNA]</scope>
    <source>
        <strain evidence="4 5">130c</strain>
    </source>
</reference>
<dbReference type="SUPFAM" id="SSF48445">
    <property type="entry name" value="14-3-3 protein"/>
    <property type="match status" value="1"/>
</dbReference>
<protein>
    <submittedName>
        <fullName evidence="4">14-3-3 protein</fullName>
    </submittedName>
</protein>
<evidence type="ECO:0000259" key="3">
    <source>
        <dbReference type="SMART" id="SM00101"/>
    </source>
</evidence>
<feature type="domain" description="14-3-3" evidence="3">
    <location>
        <begin position="1"/>
        <end position="236"/>
    </location>
</feature>
<dbReference type="SMART" id="SM00101">
    <property type="entry name" value="14_3_3"/>
    <property type="match status" value="1"/>
</dbReference>
<dbReference type="InterPro" id="IPR023410">
    <property type="entry name" value="14-3-3_domain"/>
</dbReference>
<dbReference type="PRINTS" id="PR00305">
    <property type="entry name" value="1433ZETA"/>
</dbReference>
<dbReference type="CDD" id="cd08774">
    <property type="entry name" value="14-3-3"/>
    <property type="match status" value="1"/>
</dbReference>
<evidence type="ECO:0000256" key="1">
    <source>
        <dbReference type="ARBA" id="ARBA00006141"/>
    </source>
</evidence>
<dbReference type="PANTHER" id="PTHR18860">
    <property type="entry name" value="14-3-3 PROTEIN"/>
    <property type="match status" value="1"/>
</dbReference>
<dbReference type="AlphaFoldDB" id="A0A078AA24"/>
<dbReference type="Gene3D" id="1.20.190.20">
    <property type="entry name" value="14-3-3 domain"/>
    <property type="match status" value="1"/>
</dbReference>
<dbReference type="InterPro" id="IPR036815">
    <property type="entry name" value="14-3-3_dom_sf"/>
</dbReference>
<dbReference type="Proteomes" id="UP000039865">
    <property type="component" value="Unassembled WGS sequence"/>
</dbReference>
<dbReference type="InParanoid" id="A0A078AA24"/>
<dbReference type="OMA" id="DMQDDSA"/>
<gene>
    <name evidence="4" type="primary">Contig17093.g18213</name>
    <name evidence="4" type="ORF">STYLEM_6632</name>
</gene>
<comment type="similarity">
    <text evidence="1">Belongs to the 14-3-3 family.</text>
</comment>
<dbReference type="Pfam" id="PF00244">
    <property type="entry name" value="14-3-3"/>
    <property type="match status" value="1"/>
</dbReference>